<dbReference type="AlphaFoldDB" id="A0A8T6R7B0"/>
<reference evidence="2" key="1">
    <citation type="submission" date="2020-03" db="EMBL/GenBank/DDBJ databases">
        <title>Phycicoccus flavus sp. nov., a novel endophytic actinobacterium isolated from branch of Kandelia candel.</title>
        <authorList>
            <person name="Tuo L."/>
        </authorList>
    </citation>
    <scope>NUCLEOTIDE SEQUENCE</scope>
    <source>
        <strain evidence="2">CMS6Z-2</strain>
    </source>
</reference>
<organism evidence="2 3">
    <name type="scientific">Phycicoccus flavus</name>
    <dbReference type="NCBI Taxonomy" id="2502783"/>
    <lineage>
        <taxon>Bacteria</taxon>
        <taxon>Bacillati</taxon>
        <taxon>Actinomycetota</taxon>
        <taxon>Actinomycetes</taxon>
        <taxon>Micrococcales</taxon>
        <taxon>Intrasporangiaceae</taxon>
        <taxon>Phycicoccus</taxon>
    </lineage>
</organism>
<sequence length="213" mass="22024">MSGVVVAVGVGVVFLLVLVVGLVGLFLVRLGQDAAPSTDVAVTATLTPVDGGVRVHAEVTPVSGSLPDSLRVPDEVVQQDLASETGPPVSVGARSPVTALRVDGREVDPGSEVDVSGSRLVLDYEVGAQDPGGHRVAFSLLDLESLRPRQADVTVEGTPVSCAVPVGYRSGDQSRLWTEPCSGPTVRVQSGVPDRPGYSRLAIPAWVLVDFGP</sequence>
<name>A0A8T6R7B0_9MICO</name>
<keyword evidence="1" id="KW-0812">Transmembrane</keyword>
<accession>A0A8T6R7B0</accession>
<evidence type="ECO:0000256" key="1">
    <source>
        <dbReference type="SAM" id="Phobius"/>
    </source>
</evidence>
<comment type="caution">
    <text evidence="2">The sequence shown here is derived from an EMBL/GenBank/DDBJ whole genome shotgun (WGS) entry which is preliminary data.</text>
</comment>
<keyword evidence="3" id="KW-1185">Reference proteome</keyword>
<dbReference type="EMBL" id="SAYU02000060">
    <property type="protein sequence ID" value="NHA69443.1"/>
    <property type="molecule type" value="Genomic_DNA"/>
</dbReference>
<dbReference type="Proteomes" id="UP000287866">
    <property type="component" value="Unassembled WGS sequence"/>
</dbReference>
<evidence type="ECO:0000313" key="3">
    <source>
        <dbReference type="Proteomes" id="UP000287866"/>
    </source>
</evidence>
<keyword evidence="1" id="KW-1133">Transmembrane helix</keyword>
<evidence type="ECO:0000313" key="2">
    <source>
        <dbReference type="EMBL" id="NHA69443.1"/>
    </source>
</evidence>
<dbReference type="RefSeq" id="WP_165566822.1">
    <property type="nucleotide sequence ID" value="NZ_SAYU02000060.1"/>
</dbReference>
<feature type="transmembrane region" description="Helical" evidence="1">
    <location>
        <begin position="6"/>
        <end position="28"/>
    </location>
</feature>
<proteinExistence type="predicted"/>
<protein>
    <submittedName>
        <fullName evidence="2">Uncharacterized protein</fullName>
    </submittedName>
</protein>
<keyword evidence="1" id="KW-0472">Membrane</keyword>
<gene>
    <name evidence="2" type="ORF">EPD83_015480</name>
</gene>